<dbReference type="CTD" id="2203"/>
<name>A0A2Y9RI28_TRIMA</name>
<evidence type="ECO:0000256" key="17">
    <source>
        <dbReference type="ARBA" id="ARBA00042758"/>
    </source>
</evidence>
<evidence type="ECO:0000256" key="14">
    <source>
        <dbReference type="ARBA" id="ARBA00023277"/>
    </source>
</evidence>
<dbReference type="Gene3D" id="3.30.540.10">
    <property type="entry name" value="Fructose-1,6-Bisphosphatase, subunit A, domain 1"/>
    <property type="match status" value="1"/>
</dbReference>
<dbReference type="FunFam" id="3.40.190.80:FF:000001">
    <property type="entry name" value="Fructose-1,6-bisphosphatase class 1"/>
    <property type="match status" value="1"/>
</dbReference>
<dbReference type="GO" id="GO:0046872">
    <property type="term" value="F:metal ion binding"/>
    <property type="evidence" value="ECO:0007669"/>
    <property type="project" value="UniProtKB-KW"/>
</dbReference>
<keyword evidence="10" id="KW-0479">Metal-binding</keyword>
<evidence type="ECO:0000256" key="4">
    <source>
        <dbReference type="ARBA" id="ARBA00010941"/>
    </source>
</evidence>
<keyword evidence="12" id="KW-0460">Magnesium</keyword>
<evidence type="ECO:0000259" key="20">
    <source>
        <dbReference type="Pfam" id="PF00316"/>
    </source>
</evidence>
<dbReference type="PIRSF" id="PIRSF000904">
    <property type="entry name" value="FBPtase_SBPase"/>
    <property type="match status" value="1"/>
</dbReference>
<evidence type="ECO:0000313" key="21">
    <source>
        <dbReference type="Proteomes" id="UP000248480"/>
    </source>
</evidence>
<evidence type="ECO:0000256" key="1">
    <source>
        <dbReference type="ARBA" id="ARBA00001273"/>
    </source>
</evidence>
<organism evidence="21 22">
    <name type="scientific">Trichechus manatus latirostris</name>
    <name type="common">Florida manatee</name>
    <dbReference type="NCBI Taxonomy" id="127582"/>
    <lineage>
        <taxon>Eukaryota</taxon>
        <taxon>Metazoa</taxon>
        <taxon>Chordata</taxon>
        <taxon>Craniata</taxon>
        <taxon>Vertebrata</taxon>
        <taxon>Euteleostomi</taxon>
        <taxon>Mammalia</taxon>
        <taxon>Eutheria</taxon>
        <taxon>Afrotheria</taxon>
        <taxon>Sirenia</taxon>
        <taxon>Trichechidae</taxon>
        <taxon>Trichechus</taxon>
    </lineage>
</organism>
<evidence type="ECO:0000256" key="7">
    <source>
        <dbReference type="ARBA" id="ARBA00022432"/>
    </source>
</evidence>
<dbReference type="Pfam" id="PF00316">
    <property type="entry name" value="FBPase"/>
    <property type="match status" value="1"/>
</dbReference>
<dbReference type="Proteomes" id="UP000248480">
    <property type="component" value="Unplaced"/>
</dbReference>
<dbReference type="InterPro" id="IPR028343">
    <property type="entry name" value="FBPtase"/>
</dbReference>
<dbReference type="InterPro" id="IPR033391">
    <property type="entry name" value="FBPase_N"/>
</dbReference>
<comment type="cofactor">
    <cofactor evidence="2">
        <name>Mg(2+)</name>
        <dbReference type="ChEBI" id="CHEBI:18420"/>
    </cofactor>
</comment>
<keyword evidence="21" id="KW-1185">Reference proteome</keyword>
<dbReference type="PROSITE" id="PS00124">
    <property type="entry name" value="FBPASE"/>
    <property type="match status" value="1"/>
</dbReference>
<feature type="domain" description="Fructose-1-6-bisphosphatase class I N-terminal" evidence="20">
    <location>
        <begin position="13"/>
        <end position="190"/>
    </location>
</feature>
<evidence type="ECO:0000256" key="3">
    <source>
        <dbReference type="ARBA" id="ARBA00004742"/>
    </source>
</evidence>
<keyword evidence="7" id="KW-0312">Gluconeogenesis</keyword>
<dbReference type="GO" id="GO:0005986">
    <property type="term" value="P:sucrose biosynthetic process"/>
    <property type="evidence" value="ECO:0007669"/>
    <property type="project" value="TreeGrafter"/>
</dbReference>
<dbReference type="GO" id="GO:0005829">
    <property type="term" value="C:cytosol"/>
    <property type="evidence" value="ECO:0007669"/>
    <property type="project" value="TreeGrafter"/>
</dbReference>
<dbReference type="GO" id="GO:0006094">
    <property type="term" value="P:gluconeogenesis"/>
    <property type="evidence" value="ECO:0007669"/>
    <property type="project" value="UniProtKB-UniPathway"/>
</dbReference>
<comment type="similarity">
    <text evidence="4 19">Belongs to the FBPase class 1 family.</text>
</comment>
<dbReference type="EC" id="3.1.3.11" evidence="6"/>
<dbReference type="PRINTS" id="PR00115">
    <property type="entry name" value="F16BPHPHTASE"/>
</dbReference>
<evidence type="ECO:0000256" key="15">
    <source>
        <dbReference type="ARBA" id="ARBA00037308"/>
    </source>
</evidence>
<comment type="subunit">
    <text evidence="5">Homotetramer.</text>
</comment>
<dbReference type="PANTHER" id="PTHR11556">
    <property type="entry name" value="FRUCTOSE-1,6-BISPHOSPHATASE-RELATED"/>
    <property type="match status" value="1"/>
</dbReference>
<keyword evidence="9" id="KW-0597">Phosphoprotein</keyword>
<keyword evidence="14 19" id="KW-0119">Carbohydrate metabolism</keyword>
<evidence type="ECO:0000256" key="12">
    <source>
        <dbReference type="ARBA" id="ARBA00022842"/>
    </source>
</evidence>
<keyword evidence="11 19" id="KW-0378">Hydrolase</keyword>
<evidence type="ECO:0000256" key="9">
    <source>
        <dbReference type="ARBA" id="ARBA00022553"/>
    </source>
</evidence>
<reference evidence="22" key="1">
    <citation type="submission" date="2025-08" db="UniProtKB">
        <authorList>
            <consortium name="RefSeq"/>
        </authorList>
    </citation>
    <scope>IDENTIFICATION</scope>
</reference>
<dbReference type="InterPro" id="IPR000146">
    <property type="entry name" value="FBPase_class-1"/>
</dbReference>
<dbReference type="CDD" id="cd00354">
    <property type="entry name" value="FBPase"/>
    <property type="match status" value="1"/>
</dbReference>
<dbReference type="UniPathway" id="UPA00138"/>
<dbReference type="SUPFAM" id="SSF56655">
    <property type="entry name" value="Carbohydrate phosphatase"/>
    <property type="match status" value="1"/>
</dbReference>
<evidence type="ECO:0000256" key="19">
    <source>
        <dbReference type="RuleBase" id="RU000508"/>
    </source>
</evidence>
<dbReference type="GeneID" id="101345811"/>
<comment type="function">
    <text evidence="15">Catalyzes the hydrolysis of fructose 1,6-bisphosphate to fructose 6-phosphate in the presence of divalent cations, acting as a rate-limiting enzyme in gluconeogenesis. Plays a role in regulating glucose sensing and insulin secretion of pancreatic beta-cells. Appears to modulate glycerol gluconeogenesis in liver. Important regulator of appetite and adiposity; increased expression of the protein in liver after nutrient excess increases circulating satiety hormones and reduces appetite-stimulating neuropeptides and thus seems to provide a feedback mechanism to limit weight gain.</text>
</comment>
<dbReference type="InterPro" id="IPR020548">
    <property type="entry name" value="Fructose_bisphosphatase_AS"/>
</dbReference>
<dbReference type="RefSeq" id="XP_023591584.1">
    <property type="nucleotide sequence ID" value="XM_023735816.1"/>
</dbReference>
<evidence type="ECO:0000256" key="6">
    <source>
        <dbReference type="ARBA" id="ARBA00013093"/>
    </source>
</evidence>
<comment type="catalytic activity">
    <reaction evidence="1">
        <text>beta-D-fructose 1,6-bisphosphate + H2O = beta-D-fructose 6-phosphate + phosphate</text>
        <dbReference type="Rhea" id="RHEA:11064"/>
        <dbReference type="ChEBI" id="CHEBI:15377"/>
        <dbReference type="ChEBI" id="CHEBI:32966"/>
        <dbReference type="ChEBI" id="CHEBI:43474"/>
        <dbReference type="ChEBI" id="CHEBI:57634"/>
        <dbReference type="EC" id="3.1.3.11"/>
    </reaction>
</comment>
<evidence type="ECO:0000256" key="18">
    <source>
        <dbReference type="ARBA" id="ARBA00042792"/>
    </source>
</evidence>
<gene>
    <name evidence="22" type="primary">FBP1</name>
</gene>
<comment type="pathway">
    <text evidence="3">Carbohydrate biosynthesis; gluconeogenesis.</text>
</comment>
<dbReference type="PANTHER" id="PTHR11556:SF11">
    <property type="entry name" value="FRUCTOSE-1,6-BISPHOSPHATASE 1"/>
    <property type="match status" value="1"/>
</dbReference>
<dbReference type="GO" id="GO:0006000">
    <property type="term" value="P:fructose metabolic process"/>
    <property type="evidence" value="ECO:0007669"/>
    <property type="project" value="TreeGrafter"/>
</dbReference>
<keyword evidence="8" id="KW-0021">Allosteric enzyme</keyword>
<evidence type="ECO:0000256" key="13">
    <source>
        <dbReference type="ARBA" id="ARBA00022990"/>
    </source>
</evidence>
<proteinExistence type="inferred from homology"/>
<evidence type="ECO:0000256" key="2">
    <source>
        <dbReference type="ARBA" id="ARBA00001946"/>
    </source>
</evidence>
<keyword evidence="13" id="KW-0007">Acetylation</keyword>
<dbReference type="PIRSF" id="PIRSF500210">
    <property type="entry name" value="FBPtase"/>
    <property type="match status" value="1"/>
</dbReference>
<sequence>MTDQAPFDTNVNTLTRFVMEEGRKARGTGEMTQLLNSLCTAVKAISTAVRKAGIAHLYGIAGSTNVTGDQVKKLDVLSNDLVINMLKSSFATCVLVSEEDKNAIIIEPEKRGKYVVCFDPLDGSSNIDCLVSIGTIFGIYRKTSTGEPSEKDALQPGRNLVAAGYALYGSATMLVLAMECGVNCFMLDPDNSSPYGARYVGSMVADVHRTLVYGGIFLYPANKKSPKGKLRLLYECNPMAYIMEKAGGLATTGKEAILDIVPTDIHQRAPVILGSPDDVTEFLEIYGKHAAR</sequence>
<evidence type="ECO:0000313" key="22">
    <source>
        <dbReference type="RefSeq" id="XP_023591584.1"/>
    </source>
</evidence>
<evidence type="ECO:0000256" key="8">
    <source>
        <dbReference type="ARBA" id="ARBA00022533"/>
    </source>
</evidence>
<dbReference type="AlphaFoldDB" id="A0A2Y9RI28"/>
<evidence type="ECO:0000256" key="10">
    <source>
        <dbReference type="ARBA" id="ARBA00022723"/>
    </source>
</evidence>
<protein>
    <recommendedName>
        <fullName evidence="16">Fructose-1,6-bisphosphatase 1</fullName>
        <ecNumber evidence="6">3.1.3.11</ecNumber>
    </recommendedName>
    <alternativeName>
        <fullName evidence="17">D-fructose-1,6-bisphosphate 1-phosphohydrolase 1</fullName>
    </alternativeName>
    <alternativeName>
        <fullName evidence="18">Liver FBPase</fullName>
    </alternativeName>
</protein>
<dbReference type="HAMAP" id="MF_01855">
    <property type="entry name" value="FBPase_class1"/>
    <property type="match status" value="1"/>
</dbReference>
<evidence type="ECO:0000256" key="11">
    <source>
        <dbReference type="ARBA" id="ARBA00022801"/>
    </source>
</evidence>
<evidence type="ECO:0000256" key="5">
    <source>
        <dbReference type="ARBA" id="ARBA00011881"/>
    </source>
</evidence>
<dbReference type="FunFam" id="3.30.540.10:FF:000037">
    <property type="entry name" value="Fructose-1,6-bisphosphatase 1"/>
    <property type="match status" value="1"/>
</dbReference>
<dbReference type="GO" id="GO:0030388">
    <property type="term" value="P:fructose 1,6-bisphosphate metabolic process"/>
    <property type="evidence" value="ECO:0007669"/>
    <property type="project" value="TreeGrafter"/>
</dbReference>
<dbReference type="GO" id="GO:0006002">
    <property type="term" value="P:fructose 6-phosphate metabolic process"/>
    <property type="evidence" value="ECO:0007669"/>
    <property type="project" value="TreeGrafter"/>
</dbReference>
<accession>A0A2Y9RI28</accession>
<evidence type="ECO:0000256" key="16">
    <source>
        <dbReference type="ARBA" id="ARBA00040734"/>
    </source>
</evidence>
<dbReference type="GO" id="GO:0042132">
    <property type="term" value="F:fructose 1,6-bisphosphate 1-phosphatase activity"/>
    <property type="evidence" value="ECO:0007669"/>
    <property type="project" value="UniProtKB-EC"/>
</dbReference>